<accession>A0A6N9H418</accession>
<feature type="transmembrane region" description="Helical" evidence="8">
    <location>
        <begin position="338"/>
        <end position="362"/>
    </location>
</feature>
<evidence type="ECO:0000256" key="4">
    <source>
        <dbReference type="ARBA" id="ARBA00022723"/>
    </source>
</evidence>
<evidence type="ECO:0000256" key="2">
    <source>
        <dbReference type="ARBA" id="ARBA00006024"/>
    </source>
</evidence>
<dbReference type="PRINTS" id="PR00119">
    <property type="entry name" value="CATATPASE"/>
</dbReference>
<evidence type="ECO:0000256" key="6">
    <source>
        <dbReference type="ARBA" id="ARBA00022989"/>
    </source>
</evidence>
<keyword evidence="3 8" id="KW-0812">Transmembrane</keyword>
<dbReference type="GO" id="GO:0005524">
    <property type="term" value="F:ATP binding"/>
    <property type="evidence" value="ECO:0007669"/>
    <property type="project" value="UniProtKB-UniRule"/>
</dbReference>
<dbReference type="SFLD" id="SFLDF00027">
    <property type="entry name" value="p-type_atpase"/>
    <property type="match status" value="1"/>
</dbReference>
<dbReference type="InterPro" id="IPR027256">
    <property type="entry name" value="P-typ_ATPase_IB"/>
</dbReference>
<dbReference type="PROSITE" id="PS00154">
    <property type="entry name" value="ATPASE_E1_E2"/>
    <property type="match status" value="1"/>
</dbReference>
<dbReference type="GO" id="GO:0016887">
    <property type="term" value="F:ATP hydrolysis activity"/>
    <property type="evidence" value="ECO:0007669"/>
    <property type="project" value="InterPro"/>
</dbReference>
<dbReference type="PANTHER" id="PTHR48085:SF5">
    <property type="entry name" value="CADMIUM_ZINC-TRANSPORTING ATPASE HMA4-RELATED"/>
    <property type="match status" value="1"/>
</dbReference>
<dbReference type="PANTHER" id="PTHR48085">
    <property type="entry name" value="CADMIUM/ZINC-TRANSPORTING ATPASE HMA2-RELATED"/>
    <property type="match status" value="1"/>
</dbReference>
<dbReference type="EMBL" id="WWEQ01000003">
    <property type="protein sequence ID" value="MYM18659.1"/>
    <property type="molecule type" value="Genomic_DNA"/>
</dbReference>
<dbReference type="InterPro" id="IPR023298">
    <property type="entry name" value="ATPase_P-typ_TM_dom_sf"/>
</dbReference>
<protein>
    <submittedName>
        <fullName evidence="11">Cadmium-translocating P-type ATPase</fullName>
        <ecNumber evidence="11">3.6.3.3</ecNumber>
    </submittedName>
</protein>
<dbReference type="Gene3D" id="3.40.50.1000">
    <property type="entry name" value="HAD superfamily/HAD-like"/>
    <property type="match status" value="1"/>
</dbReference>
<evidence type="ECO:0000256" key="3">
    <source>
        <dbReference type="ARBA" id="ARBA00022692"/>
    </source>
</evidence>
<dbReference type="Pfam" id="PF00702">
    <property type="entry name" value="Hydrolase"/>
    <property type="match status" value="1"/>
</dbReference>
<dbReference type="NCBIfam" id="TIGR01512">
    <property type="entry name" value="ATPase-IB2_Cd"/>
    <property type="match status" value="1"/>
</dbReference>
<dbReference type="SFLD" id="SFLDS00003">
    <property type="entry name" value="Haloacid_Dehalogenase"/>
    <property type="match status" value="1"/>
</dbReference>
<dbReference type="InterPro" id="IPR023299">
    <property type="entry name" value="ATPase_P-typ_cyto_dom_N"/>
</dbReference>
<keyword evidence="6 8" id="KW-1133">Transmembrane helix</keyword>
<proteinExistence type="inferred from homology"/>
<keyword evidence="12" id="KW-1185">Reference proteome</keyword>
<dbReference type="Gene3D" id="2.70.150.10">
    <property type="entry name" value="Calcium-transporting ATPase, cytoplasmic transduction domain A"/>
    <property type="match status" value="1"/>
</dbReference>
<dbReference type="Gene3D" id="3.40.1110.10">
    <property type="entry name" value="Calcium-transporting ATPase, cytoplasmic domain N"/>
    <property type="match status" value="1"/>
</dbReference>
<dbReference type="NCBIfam" id="TIGR01525">
    <property type="entry name" value="ATPase-IB_hvy"/>
    <property type="match status" value="1"/>
</dbReference>
<dbReference type="SFLD" id="SFLDG00002">
    <property type="entry name" value="C1.7:_P-type_atpase_like"/>
    <property type="match status" value="1"/>
</dbReference>
<feature type="transmembrane region" description="Helical" evidence="8">
    <location>
        <begin position="81"/>
        <end position="99"/>
    </location>
</feature>
<feature type="domain" description="P-type ATPase A" evidence="10">
    <location>
        <begin position="189"/>
        <end position="289"/>
    </location>
</feature>
<dbReference type="InterPro" id="IPR018303">
    <property type="entry name" value="ATPase_P-typ_P_site"/>
</dbReference>
<evidence type="ECO:0000256" key="7">
    <source>
        <dbReference type="ARBA" id="ARBA00023136"/>
    </source>
</evidence>
<evidence type="ECO:0000256" key="5">
    <source>
        <dbReference type="ARBA" id="ARBA00022967"/>
    </source>
</evidence>
<feature type="transmembrane region" description="Helical" evidence="8">
    <location>
        <begin position="144"/>
        <end position="168"/>
    </location>
</feature>
<dbReference type="SUPFAM" id="SSF81665">
    <property type="entry name" value="Calcium ATPase, transmembrane domain M"/>
    <property type="match status" value="1"/>
</dbReference>
<name>A0A6N9H418_9MICO</name>
<comment type="caution">
    <text evidence="11">The sequence shown here is derived from an EMBL/GenBank/DDBJ whole genome shotgun (WGS) entry which is preliminary data.</text>
</comment>
<dbReference type="FunFam" id="2.70.150.10:FF:000002">
    <property type="entry name" value="Copper-transporting ATPase 1, putative"/>
    <property type="match status" value="1"/>
</dbReference>
<keyword evidence="7 8" id="KW-0472">Membrane</keyword>
<dbReference type="NCBIfam" id="TIGR01494">
    <property type="entry name" value="ATPase_P-type"/>
    <property type="match status" value="1"/>
</dbReference>
<dbReference type="RefSeq" id="WP_160952110.1">
    <property type="nucleotide sequence ID" value="NZ_WWEQ01000003.1"/>
</dbReference>
<dbReference type="InterPro" id="IPR051014">
    <property type="entry name" value="Cation_Transport_ATPase_IB"/>
</dbReference>
<comment type="similarity">
    <text evidence="2 8">Belongs to the cation transport ATPase (P-type) (TC 3.A.3) family. Type IB subfamily.</text>
</comment>
<feature type="transmembrane region" description="Helical" evidence="8">
    <location>
        <begin position="305"/>
        <end position="326"/>
    </location>
</feature>
<feature type="transmembrane region" description="Helical" evidence="8">
    <location>
        <begin position="106"/>
        <end position="124"/>
    </location>
</feature>
<dbReference type="Pfam" id="PF00122">
    <property type="entry name" value="E1-E2_ATPase"/>
    <property type="match status" value="1"/>
</dbReference>
<dbReference type="InterPro" id="IPR036412">
    <property type="entry name" value="HAD-like_sf"/>
</dbReference>
<dbReference type="SUPFAM" id="SSF81653">
    <property type="entry name" value="Calcium ATPase, transduction domain A"/>
    <property type="match status" value="1"/>
</dbReference>
<gene>
    <name evidence="11" type="primary">cadA</name>
    <name evidence="11" type="ORF">GSY69_01360</name>
</gene>
<evidence type="ECO:0000256" key="9">
    <source>
        <dbReference type="SAM" id="MobiDB-lite"/>
    </source>
</evidence>
<keyword evidence="4 8" id="KW-0479">Metal-binding</keyword>
<dbReference type="GO" id="GO:0005886">
    <property type="term" value="C:plasma membrane"/>
    <property type="evidence" value="ECO:0007669"/>
    <property type="project" value="UniProtKB-SubCell"/>
</dbReference>
<evidence type="ECO:0000259" key="10">
    <source>
        <dbReference type="Pfam" id="PF00122"/>
    </source>
</evidence>
<dbReference type="InterPro" id="IPR008250">
    <property type="entry name" value="ATPase_P-typ_transduc_dom_A_sf"/>
</dbReference>
<dbReference type="InterPro" id="IPR001757">
    <property type="entry name" value="P_typ_ATPase"/>
</dbReference>
<evidence type="ECO:0000256" key="8">
    <source>
        <dbReference type="RuleBase" id="RU362081"/>
    </source>
</evidence>
<evidence type="ECO:0000256" key="1">
    <source>
        <dbReference type="ARBA" id="ARBA00004651"/>
    </source>
</evidence>
<feature type="transmembrane region" description="Helical" evidence="8">
    <location>
        <begin position="637"/>
        <end position="664"/>
    </location>
</feature>
<keyword evidence="8" id="KW-0067">ATP-binding</keyword>
<dbReference type="EC" id="3.6.3.3" evidence="11"/>
<evidence type="ECO:0000313" key="12">
    <source>
        <dbReference type="Proteomes" id="UP000469215"/>
    </source>
</evidence>
<evidence type="ECO:0000313" key="11">
    <source>
        <dbReference type="EMBL" id="MYM18659.1"/>
    </source>
</evidence>
<dbReference type="SUPFAM" id="SSF56784">
    <property type="entry name" value="HAD-like"/>
    <property type="match status" value="1"/>
</dbReference>
<dbReference type="GO" id="GO:0019829">
    <property type="term" value="F:ATPase-coupled monoatomic cation transmembrane transporter activity"/>
    <property type="evidence" value="ECO:0007669"/>
    <property type="project" value="InterPro"/>
</dbReference>
<dbReference type="InterPro" id="IPR023214">
    <property type="entry name" value="HAD_sf"/>
</dbReference>
<dbReference type="AlphaFoldDB" id="A0A6N9H418"/>
<sequence length="706" mass="72231">MNDECCGVDEPRHPRAENRRSSLQPIGTDAPRASGDACCGPETVPAAVHDDGDACCGPDPARSPSEPGAEPESRPPWWRDLALLPSAVAGLFLVAGYALDWSDLDVAALVTQWIALLAGAWTFVPGAVRRLIRGRLGVGLLMTIAAVGAVLLGHVAEAAALAFLFSLAETLEDRAMDRAKEGLRALLSLVPQTARVSRMGGVATVPVADLRELDLLVIGAGEHVPTDGVVAEGRSSVDASAVTGESIPVEVGPGDPVPAGAVNGSGSLLVEATADGRDNSLTQIVALVEQAHARKGERARLADRIARPLVPAVLVAAALVALLGLVVGDPWTWVERALVVLVAASPCAMAIAVPVTVISAIGSASRFGVVIKSGAAFEQFGTIRTVAFDKTGTLTQGQPQVTETRTAPGGSQQDVLAWAAALEATSTHPLAAAITAAAPDSPAASEVAEDAGHGIAGRVTGRFVRVGSPRWIAPAGLRTDADELAEMGMTVVVVEADGEVVGLIGVRDELRPEATETVRMLHDQGIGTVMLTGDDARTARALAAQACIDDVRAELLPADKAEAITGLAAARPTAMVGDGINDSPALATATVGIAMGATGSAAAVESADIAFTGHDLRLIPAAFAHARRGRRIMTANIVLALAIIVVLFPLALFGVLGLAGVVLVHEVAEVVVILNGVRAARRPIAASRGLPAASDLQPAHGTKANR</sequence>
<feature type="compositionally biased region" description="Basic and acidic residues" evidence="9">
    <location>
        <begin position="9"/>
        <end position="20"/>
    </location>
</feature>
<dbReference type="Proteomes" id="UP000469215">
    <property type="component" value="Unassembled WGS sequence"/>
</dbReference>
<dbReference type="InterPro" id="IPR044492">
    <property type="entry name" value="P_typ_ATPase_HD_dom"/>
</dbReference>
<feature type="region of interest" description="Disordered" evidence="9">
    <location>
        <begin position="1"/>
        <end position="74"/>
    </location>
</feature>
<dbReference type="GO" id="GO:0015086">
    <property type="term" value="F:cadmium ion transmembrane transporter activity"/>
    <property type="evidence" value="ECO:0007669"/>
    <property type="project" value="TreeGrafter"/>
</dbReference>
<dbReference type="InterPro" id="IPR059000">
    <property type="entry name" value="ATPase_P-type_domA"/>
</dbReference>
<keyword evidence="11" id="KW-0378">Hydrolase</keyword>
<keyword evidence="8" id="KW-1003">Cell membrane</keyword>
<comment type="subcellular location">
    <subcellularLocation>
        <location evidence="1">Cell membrane</location>
        <topology evidence="1">Multi-pass membrane protein</topology>
    </subcellularLocation>
</comment>
<dbReference type="GO" id="GO:0046872">
    <property type="term" value="F:metal ion binding"/>
    <property type="evidence" value="ECO:0007669"/>
    <property type="project" value="UniProtKB-KW"/>
</dbReference>
<organism evidence="11 12">
    <name type="scientific">Brevibacterium rongguiense</name>
    <dbReference type="NCBI Taxonomy" id="2695267"/>
    <lineage>
        <taxon>Bacteria</taxon>
        <taxon>Bacillati</taxon>
        <taxon>Actinomycetota</taxon>
        <taxon>Actinomycetes</taxon>
        <taxon>Micrococcales</taxon>
        <taxon>Brevibacteriaceae</taxon>
        <taxon>Brevibacterium</taxon>
    </lineage>
</organism>
<keyword evidence="8" id="KW-0547">Nucleotide-binding</keyword>
<reference evidence="11 12" key="1">
    <citation type="submission" date="2020-01" db="EMBL/GenBank/DDBJ databases">
        <authorList>
            <person name="Deng T."/>
        </authorList>
    </citation>
    <scope>NUCLEOTIDE SEQUENCE [LARGE SCALE GENOMIC DNA]</scope>
    <source>
        <strain evidence="11 12">5221</strain>
    </source>
</reference>
<keyword evidence="5" id="KW-1278">Translocase</keyword>